<proteinExistence type="predicted"/>
<accession>L7V0X5</accession>
<organism evidence="1 2">
    <name type="scientific">Bacillus phage W.Ph</name>
    <dbReference type="NCBI Taxonomy" id="764595"/>
    <lineage>
        <taxon>Viruses</taxon>
        <taxon>Duplodnaviria</taxon>
        <taxon>Heunggongvirae</taxon>
        <taxon>Uroviricota</taxon>
        <taxon>Caudoviricetes</taxon>
        <taxon>Herelleviridae</taxon>
        <taxon>Bastillevirinae</taxon>
        <taxon>Wphvirus</taxon>
        <taxon>Wphvirus WPh</taxon>
    </lineage>
</organism>
<dbReference type="KEGG" id="vg:14564341"/>
<dbReference type="OrthoDB" id="37148at10239"/>
<dbReference type="RefSeq" id="YP_007366643.1">
    <property type="nucleotide sequence ID" value="NC_016563.1"/>
</dbReference>
<dbReference type="GeneID" id="14564341"/>
<dbReference type="EMBL" id="HM144387">
    <property type="protein sequence ID" value="AGC55715.1"/>
    <property type="molecule type" value="Genomic_DNA"/>
</dbReference>
<name>L7V0X5_9CAUD</name>
<evidence type="ECO:0000313" key="1">
    <source>
        <dbReference type="EMBL" id="AGC55715.1"/>
    </source>
</evidence>
<evidence type="ECO:0000313" key="2">
    <source>
        <dbReference type="Proteomes" id="UP000005445"/>
    </source>
</evidence>
<protein>
    <submittedName>
        <fullName evidence="1">Gp249.1</fullName>
    </submittedName>
</protein>
<dbReference type="Proteomes" id="UP000005445">
    <property type="component" value="Segment"/>
</dbReference>
<reference evidence="1 2" key="1">
    <citation type="submission" date="2013-01" db="EMBL/GenBank/DDBJ databases">
        <title>Large myovirus of Bacillus.</title>
        <authorList>
            <person name="Klumpp J."/>
            <person name="Beyer W."/>
            <person name="Loessner M.J."/>
        </authorList>
    </citation>
    <scope>NUCLEOTIDE SEQUENCE [LARGE SCALE GENOMIC DNA]</scope>
</reference>
<sequence length="80" mass="9925">MEQVRYWITILLVLYTFVRWDIQRKPFLSGSAYNMYHRRNKFQCWALGHWWVHVKTEHGYYMTHETYLCPVCGGKYLYHC</sequence>
<keyword evidence="2" id="KW-1185">Reference proteome</keyword>